<dbReference type="EMBL" id="JPOS01000039">
    <property type="protein sequence ID" value="KGE86889.1"/>
    <property type="molecule type" value="Genomic_DNA"/>
</dbReference>
<dbReference type="RefSeq" id="WP_044223417.1">
    <property type="nucleotide sequence ID" value="NZ_JBKAGJ010000009.1"/>
</dbReference>
<evidence type="ECO:0000313" key="1">
    <source>
        <dbReference type="EMBL" id="KGE86889.1"/>
    </source>
</evidence>
<gene>
    <name evidence="1" type="ORF">IX84_17685</name>
</gene>
<sequence>MPVALPGPAVSVPRSFLMLLTTAFTDKNPGALLLKLHPVQRSFLPITGITDLCFHIYSSPRQDLCKVDAGIFFARKAKNAGIRTDGEAFQRSERKKEQVKMH</sequence>
<name>A0A098S3H1_9BACT</name>
<dbReference type="Proteomes" id="UP000029736">
    <property type="component" value="Unassembled WGS sequence"/>
</dbReference>
<organism evidence="1 2">
    <name type="scientific">Phaeodactylibacter xiamenensis</name>
    <dbReference type="NCBI Taxonomy" id="1524460"/>
    <lineage>
        <taxon>Bacteria</taxon>
        <taxon>Pseudomonadati</taxon>
        <taxon>Bacteroidota</taxon>
        <taxon>Saprospiria</taxon>
        <taxon>Saprospirales</taxon>
        <taxon>Haliscomenobacteraceae</taxon>
        <taxon>Phaeodactylibacter</taxon>
    </lineage>
</organism>
<protein>
    <submittedName>
        <fullName evidence="1">Uncharacterized protein</fullName>
    </submittedName>
</protein>
<reference evidence="1 2" key="1">
    <citation type="journal article" date="2014" name="Int. J. Syst. Evol. Microbiol.">
        <title>Phaeodactylibacter xiamenensis gen. nov., sp. nov., a member of the family Saprospiraceae isolated from the marine alga Phaeodactylum tricornutum.</title>
        <authorList>
            <person name="Chen Z.Jr."/>
            <person name="Lei X."/>
            <person name="Lai Q."/>
            <person name="Li Y."/>
            <person name="Zhang B."/>
            <person name="Zhang J."/>
            <person name="Zhang H."/>
            <person name="Yang L."/>
            <person name="Zheng W."/>
            <person name="Tian Y."/>
            <person name="Yu Z."/>
            <person name="Xu H.Jr."/>
            <person name="Zheng T."/>
        </authorList>
    </citation>
    <scope>NUCLEOTIDE SEQUENCE [LARGE SCALE GENOMIC DNA]</scope>
    <source>
        <strain evidence="1 2">KD52</strain>
    </source>
</reference>
<comment type="caution">
    <text evidence="1">The sequence shown here is derived from an EMBL/GenBank/DDBJ whole genome shotgun (WGS) entry which is preliminary data.</text>
</comment>
<proteinExistence type="predicted"/>
<evidence type="ECO:0000313" key="2">
    <source>
        <dbReference type="Proteomes" id="UP000029736"/>
    </source>
</evidence>
<keyword evidence="2" id="KW-1185">Reference proteome</keyword>
<accession>A0A098S3H1</accession>
<dbReference type="AlphaFoldDB" id="A0A098S3H1"/>